<keyword evidence="4" id="KW-1185">Reference proteome</keyword>
<accession>A0AA40KQ29</accession>
<dbReference type="GO" id="GO:0005524">
    <property type="term" value="F:ATP binding"/>
    <property type="evidence" value="ECO:0007669"/>
    <property type="project" value="InterPro"/>
</dbReference>
<feature type="domain" description="Dynein heavy chain linker" evidence="1">
    <location>
        <begin position="1"/>
        <end position="134"/>
    </location>
</feature>
<dbReference type="InterPro" id="IPR026983">
    <property type="entry name" value="DHC"/>
</dbReference>
<protein>
    <recommendedName>
        <fullName evidence="5">Cytoplasmic dynein 2 heavy chain 1</fullName>
    </recommendedName>
</protein>
<evidence type="ECO:0008006" key="5">
    <source>
        <dbReference type="Google" id="ProtNLM"/>
    </source>
</evidence>
<dbReference type="EMBL" id="JAHYIQ010000010">
    <property type="protein sequence ID" value="KAK1128472.1"/>
    <property type="molecule type" value="Genomic_DNA"/>
</dbReference>
<dbReference type="AlphaFoldDB" id="A0AA40KQ29"/>
<organism evidence="3 4">
    <name type="scientific">Melipona bicolor</name>
    <dbReference type="NCBI Taxonomy" id="60889"/>
    <lineage>
        <taxon>Eukaryota</taxon>
        <taxon>Metazoa</taxon>
        <taxon>Ecdysozoa</taxon>
        <taxon>Arthropoda</taxon>
        <taxon>Hexapoda</taxon>
        <taxon>Insecta</taxon>
        <taxon>Pterygota</taxon>
        <taxon>Neoptera</taxon>
        <taxon>Endopterygota</taxon>
        <taxon>Hymenoptera</taxon>
        <taxon>Apocrita</taxon>
        <taxon>Aculeata</taxon>
        <taxon>Apoidea</taxon>
        <taxon>Anthophila</taxon>
        <taxon>Apidae</taxon>
        <taxon>Melipona</taxon>
    </lineage>
</organism>
<feature type="domain" description="Dynein heavy chain hydrolytic ATP-binding dynein motor region" evidence="2">
    <location>
        <begin position="257"/>
        <end position="329"/>
    </location>
</feature>
<dbReference type="InterPro" id="IPR035699">
    <property type="entry name" value="AAA_6"/>
</dbReference>
<sequence>MGEVARDPRVSSLRRLPLSAFTNLKDLLDRCQKSLDEYLEEKRSSYPRLYFLSDEDLLELVSASGRGLEAHLSKLYQGVGSIIKNDNGLTAVVSPEGEVLKLSKPVDLRDPLPRWLNNLEEGMKNALRQSLEKCLMDTTPDPSSYPTQVLLLSERIRFTERCEAALKEGRSALKNLVEYLETQRARYRGLEDAGDKLTALKARGLLLDTVHHLEIARNLLNVTQQEESSVWAWQRQLRSYRTNKGAVVRCAGAEFPYRFEYQGAAVGLVETSLTERCFLALTQAMKLGLGGSPTGPAGTGKTESVKALGAILGRLVLVFNCDEGNNISAFTSWEFLFLTLTVTLQLVRQTTNSIQGWAINPLNFNQFRVPNSCFFFSLVSSELD</sequence>
<dbReference type="SUPFAM" id="SSF52540">
    <property type="entry name" value="P-loop containing nucleoside triphosphate hydrolases"/>
    <property type="match status" value="1"/>
</dbReference>
<evidence type="ECO:0000313" key="3">
    <source>
        <dbReference type="EMBL" id="KAK1128472.1"/>
    </source>
</evidence>
<name>A0AA40KQ29_9HYME</name>
<dbReference type="Pfam" id="PF12774">
    <property type="entry name" value="AAA_6"/>
    <property type="match status" value="1"/>
</dbReference>
<dbReference type="PANTHER" id="PTHR45703">
    <property type="entry name" value="DYNEIN HEAVY CHAIN"/>
    <property type="match status" value="1"/>
</dbReference>
<comment type="caution">
    <text evidence="3">The sequence shown here is derived from an EMBL/GenBank/DDBJ whole genome shotgun (WGS) entry which is preliminary data.</text>
</comment>
<evidence type="ECO:0000259" key="1">
    <source>
        <dbReference type="Pfam" id="PF08393"/>
    </source>
</evidence>
<dbReference type="GO" id="GO:0007018">
    <property type="term" value="P:microtubule-based movement"/>
    <property type="evidence" value="ECO:0007669"/>
    <property type="project" value="InterPro"/>
</dbReference>
<dbReference type="Proteomes" id="UP001177670">
    <property type="component" value="Unassembled WGS sequence"/>
</dbReference>
<dbReference type="Gene3D" id="1.20.58.1120">
    <property type="match status" value="1"/>
</dbReference>
<evidence type="ECO:0000313" key="4">
    <source>
        <dbReference type="Proteomes" id="UP001177670"/>
    </source>
</evidence>
<dbReference type="InterPro" id="IPR013602">
    <property type="entry name" value="Dynein_heavy_linker"/>
</dbReference>
<dbReference type="GO" id="GO:0030286">
    <property type="term" value="C:dynein complex"/>
    <property type="evidence" value="ECO:0007669"/>
    <property type="project" value="InterPro"/>
</dbReference>
<evidence type="ECO:0000259" key="2">
    <source>
        <dbReference type="Pfam" id="PF12774"/>
    </source>
</evidence>
<dbReference type="GO" id="GO:0045505">
    <property type="term" value="F:dynein intermediate chain binding"/>
    <property type="evidence" value="ECO:0007669"/>
    <property type="project" value="InterPro"/>
</dbReference>
<dbReference type="Gene3D" id="3.40.50.300">
    <property type="entry name" value="P-loop containing nucleotide triphosphate hydrolases"/>
    <property type="match status" value="1"/>
</dbReference>
<gene>
    <name evidence="3" type="ORF">K0M31_002932</name>
</gene>
<dbReference type="InterPro" id="IPR042228">
    <property type="entry name" value="Dynein_linker_3"/>
</dbReference>
<reference evidence="3" key="1">
    <citation type="submission" date="2021-10" db="EMBL/GenBank/DDBJ databases">
        <title>Melipona bicolor Genome sequencing and assembly.</title>
        <authorList>
            <person name="Araujo N.S."/>
            <person name="Arias M.C."/>
        </authorList>
    </citation>
    <scope>NUCLEOTIDE SEQUENCE</scope>
    <source>
        <strain evidence="3">USP_2M_L1-L4_2017</strain>
        <tissue evidence="3">Whole body</tissue>
    </source>
</reference>
<dbReference type="GO" id="GO:0051959">
    <property type="term" value="F:dynein light intermediate chain binding"/>
    <property type="evidence" value="ECO:0007669"/>
    <property type="project" value="InterPro"/>
</dbReference>
<proteinExistence type="predicted"/>
<dbReference type="Pfam" id="PF08393">
    <property type="entry name" value="DHC_N2"/>
    <property type="match status" value="1"/>
</dbReference>
<dbReference type="PANTHER" id="PTHR45703:SF22">
    <property type="entry name" value="DYNEIN CYTOPLASMIC 2 HEAVY CHAIN 1"/>
    <property type="match status" value="1"/>
</dbReference>
<dbReference type="Gene3D" id="3.20.180.20">
    <property type="entry name" value="Dynein heavy chain, N-terminal domain 2"/>
    <property type="match status" value="1"/>
</dbReference>
<dbReference type="InterPro" id="IPR027417">
    <property type="entry name" value="P-loop_NTPase"/>
</dbReference>